<gene>
    <name evidence="1" type="primary">WBGene00107303</name>
</gene>
<organism evidence="1 2">
    <name type="scientific">Pristionchus pacificus</name>
    <name type="common">Parasitic nematode worm</name>
    <dbReference type="NCBI Taxonomy" id="54126"/>
    <lineage>
        <taxon>Eukaryota</taxon>
        <taxon>Metazoa</taxon>
        <taxon>Ecdysozoa</taxon>
        <taxon>Nematoda</taxon>
        <taxon>Chromadorea</taxon>
        <taxon>Rhabditida</taxon>
        <taxon>Rhabditina</taxon>
        <taxon>Diplogasteromorpha</taxon>
        <taxon>Diplogasteroidea</taxon>
        <taxon>Neodiplogasteridae</taxon>
        <taxon>Pristionchus</taxon>
    </lineage>
</organism>
<accession>A0A8R1UDC0</accession>
<evidence type="ECO:0000313" key="2">
    <source>
        <dbReference type="Proteomes" id="UP000005239"/>
    </source>
</evidence>
<sequence>MDGNWANAYGNSAASSITLFGSTTTLRVQSCVWNAMPTSRSASSNMLLRREMMMNCAFFVRS</sequence>
<protein>
    <submittedName>
        <fullName evidence="1">Uncharacterized protein</fullName>
    </submittedName>
</protein>
<evidence type="ECO:0000313" key="1">
    <source>
        <dbReference type="EnsemblMetazoa" id="PPA17749.1"/>
    </source>
</evidence>
<dbReference type="Proteomes" id="UP000005239">
    <property type="component" value="Unassembled WGS sequence"/>
</dbReference>
<keyword evidence="2" id="KW-1185">Reference proteome</keyword>
<dbReference type="AlphaFoldDB" id="A0A2A6BFE3"/>
<reference evidence="2" key="1">
    <citation type="journal article" date="2008" name="Nat. Genet.">
        <title>The Pristionchus pacificus genome provides a unique perspective on nematode lifestyle and parasitism.</title>
        <authorList>
            <person name="Dieterich C."/>
            <person name="Clifton S.W."/>
            <person name="Schuster L.N."/>
            <person name="Chinwalla A."/>
            <person name="Delehaunty K."/>
            <person name="Dinkelacker I."/>
            <person name="Fulton L."/>
            <person name="Fulton R."/>
            <person name="Godfrey J."/>
            <person name="Minx P."/>
            <person name="Mitreva M."/>
            <person name="Roeseler W."/>
            <person name="Tian H."/>
            <person name="Witte H."/>
            <person name="Yang S.P."/>
            <person name="Wilson R.K."/>
            <person name="Sommer R.J."/>
        </authorList>
    </citation>
    <scope>NUCLEOTIDE SEQUENCE [LARGE SCALE GENOMIC DNA]</scope>
    <source>
        <strain evidence="2">PS312</strain>
    </source>
</reference>
<proteinExistence type="predicted"/>
<accession>A0A2A6BFE3</accession>
<reference evidence="1" key="2">
    <citation type="submission" date="2022-06" db="UniProtKB">
        <authorList>
            <consortium name="EnsemblMetazoa"/>
        </authorList>
    </citation>
    <scope>IDENTIFICATION</scope>
    <source>
        <strain evidence="1">PS312</strain>
    </source>
</reference>
<dbReference type="EnsemblMetazoa" id="PPA17749.1">
    <property type="protein sequence ID" value="PPA17749.1"/>
    <property type="gene ID" value="WBGene00107303"/>
</dbReference>
<name>A0A2A6BFE3_PRIPA</name>